<dbReference type="STRING" id="945553.A0A0D2LJL2"/>
<feature type="compositionally biased region" description="Low complexity" evidence="1">
    <location>
        <begin position="471"/>
        <end position="482"/>
    </location>
</feature>
<dbReference type="AlphaFoldDB" id="A0A0D2LJL2"/>
<gene>
    <name evidence="2" type="ORF">HYPSUDRAFT_51823</name>
</gene>
<dbReference type="Proteomes" id="UP000054270">
    <property type="component" value="Unassembled WGS sequence"/>
</dbReference>
<sequence length="492" mass="52176">MSSFDMTVEDSSPLIAYAPAGAWIDTPNNDPLATKSTHVDQTYLGASYHITSVLGATATLAFNGLPFYPQIPLVSAQSGLGTGVSIFGGMRSNYGLYIITVDGHIIASGSAQAGNSTRQLLGTASGLSYGPHIAVLTNINGAPIDIDWIDFEAQVGASTTSAFSIAQIDNTDPTIVYSPEMTWQANTNSQFFNKTLSFTQTPGASASLNFSGGAIAVYGTISPDHADIVITVDGQTRAFPGGSLGFASTLHAQYYQSDLSLASLHLLEYSGNPQSGGPFIDLDMISIFTTGPPTDTTVTASISGTLAAESTPSPSTSWAVTADFATSNRDDWLLVFFMLRRRRQNNTTKIDKSMISVSPVLPMQKDPNASILPLQEDPQDLETGGGIRRGAFPFPVAPRKASSLRHSESIAPSYYSDPIDSHSRGASVSSMHSSTPLAPGVPRINIPQPRNLSSRKPAPSSSGLSYYDSINTPARPNTRPPTFDFTQMETPQ</sequence>
<feature type="compositionally biased region" description="Polar residues" evidence="1">
    <location>
        <begin position="424"/>
        <end position="436"/>
    </location>
</feature>
<proteinExistence type="predicted"/>
<name>A0A0D2LJL2_HYPSF</name>
<feature type="region of interest" description="Disordered" evidence="1">
    <location>
        <begin position="382"/>
        <end position="492"/>
    </location>
</feature>
<dbReference type="EMBL" id="KN817523">
    <property type="protein sequence ID" value="KJA27892.1"/>
    <property type="molecule type" value="Genomic_DNA"/>
</dbReference>
<keyword evidence="3" id="KW-1185">Reference proteome</keyword>
<reference evidence="3" key="1">
    <citation type="submission" date="2014-04" db="EMBL/GenBank/DDBJ databases">
        <title>Evolutionary Origins and Diversification of the Mycorrhizal Mutualists.</title>
        <authorList>
            <consortium name="DOE Joint Genome Institute"/>
            <consortium name="Mycorrhizal Genomics Consortium"/>
            <person name="Kohler A."/>
            <person name="Kuo A."/>
            <person name="Nagy L.G."/>
            <person name="Floudas D."/>
            <person name="Copeland A."/>
            <person name="Barry K.W."/>
            <person name="Cichocki N."/>
            <person name="Veneault-Fourrey C."/>
            <person name="LaButti K."/>
            <person name="Lindquist E.A."/>
            <person name="Lipzen A."/>
            <person name="Lundell T."/>
            <person name="Morin E."/>
            <person name="Murat C."/>
            <person name="Riley R."/>
            <person name="Ohm R."/>
            <person name="Sun H."/>
            <person name="Tunlid A."/>
            <person name="Henrissat B."/>
            <person name="Grigoriev I.V."/>
            <person name="Hibbett D.S."/>
            <person name="Martin F."/>
        </authorList>
    </citation>
    <scope>NUCLEOTIDE SEQUENCE [LARGE SCALE GENOMIC DNA]</scope>
    <source>
        <strain evidence="3">FD-334 SS-4</strain>
    </source>
</reference>
<protein>
    <submittedName>
        <fullName evidence="2">Uncharacterized protein</fullName>
    </submittedName>
</protein>
<evidence type="ECO:0000313" key="2">
    <source>
        <dbReference type="EMBL" id="KJA27892.1"/>
    </source>
</evidence>
<evidence type="ECO:0000313" key="3">
    <source>
        <dbReference type="Proteomes" id="UP000054270"/>
    </source>
</evidence>
<dbReference type="Gene3D" id="2.60.120.260">
    <property type="entry name" value="Galactose-binding domain-like"/>
    <property type="match status" value="1"/>
</dbReference>
<dbReference type="OrthoDB" id="3258237at2759"/>
<dbReference type="OMA" id="TERNSAH"/>
<accession>A0A0D2LJL2</accession>
<evidence type="ECO:0000256" key="1">
    <source>
        <dbReference type="SAM" id="MobiDB-lite"/>
    </source>
</evidence>
<organism evidence="2 3">
    <name type="scientific">Hypholoma sublateritium (strain FD-334 SS-4)</name>
    <dbReference type="NCBI Taxonomy" id="945553"/>
    <lineage>
        <taxon>Eukaryota</taxon>
        <taxon>Fungi</taxon>
        <taxon>Dikarya</taxon>
        <taxon>Basidiomycota</taxon>
        <taxon>Agaricomycotina</taxon>
        <taxon>Agaricomycetes</taxon>
        <taxon>Agaricomycetidae</taxon>
        <taxon>Agaricales</taxon>
        <taxon>Agaricineae</taxon>
        <taxon>Strophariaceae</taxon>
        <taxon>Hypholoma</taxon>
    </lineage>
</organism>
<feature type="compositionally biased region" description="Polar residues" evidence="1">
    <location>
        <begin position="448"/>
        <end position="470"/>
    </location>
</feature>